<sequence>MKRIFSCCMVICLSLLLSGCLYPETEGAERIPYEEQVQQVQEAINQYREDNDGILPIKNKEADTDIYIKYLIDFKRLVPMYLPETPANAFENGGVFQYVILDAETNPTVKIFDLRIAETIRDIKLRLASKEYPPFKERIAPNVFSLDFKDLGYKEDPTVISPYTNQNLSFVITGDGDIYVDYQSDLYTLIKDMESIPFKQGDDIRLLLTEQSDFVPAYSLPYTIDDNGEPIFLTEKQN</sequence>
<dbReference type="EMBL" id="JAOUSF010000003">
    <property type="protein sequence ID" value="MCU9613714.1"/>
    <property type="molecule type" value="Genomic_DNA"/>
</dbReference>
<dbReference type="PROSITE" id="PS51257">
    <property type="entry name" value="PROKAR_LIPOPROTEIN"/>
    <property type="match status" value="1"/>
</dbReference>
<gene>
    <name evidence="2" type="ORF">OEV98_09085</name>
</gene>
<reference evidence="2" key="1">
    <citation type="submission" date="2022-10" db="EMBL/GenBank/DDBJ databases">
        <title>Description of Fervidibacillus gen. nov. in the family Fervidibacillaceae fam. nov. with two species, Fervidibacillus albus sp. nov., and Fervidibacillus halotolerans sp. nov., isolated from tidal flat sediments.</title>
        <authorList>
            <person name="Kwon K.K."/>
            <person name="Yang S.-H."/>
        </authorList>
    </citation>
    <scope>NUCLEOTIDE SEQUENCE</scope>
    <source>
        <strain evidence="2">JCM 19140</strain>
    </source>
</reference>
<evidence type="ECO:0000256" key="1">
    <source>
        <dbReference type="SAM" id="SignalP"/>
    </source>
</evidence>
<protein>
    <recommendedName>
        <fullName evidence="4">DUF3939 domain-containing protein</fullName>
    </recommendedName>
</protein>
<evidence type="ECO:0008006" key="4">
    <source>
        <dbReference type="Google" id="ProtNLM"/>
    </source>
</evidence>
<comment type="caution">
    <text evidence="2">The sequence shown here is derived from an EMBL/GenBank/DDBJ whole genome shotgun (WGS) entry which is preliminary data.</text>
</comment>
<dbReference type="RefSeq" id="WP_263072952.1">
    <property type="nucleotide sequence ID" value="NZ_JAOUSF010000003.1"/>
</dbReference>
<evidence type="ECO:0000313" key="3">
    <source>
        <dbReference type="Proteomes" id="UP001209318"/>
    </source>
</evidence>
<feature type="signal peptide" evidence="1">
    <location>
        <begin position="1"/>
        <end position="23"/>
    </location>
</feature>
<name>A0AAE3IUM5_9BACI</name>
<dbReference type="AlphaFoldDB" id="A0AAE3IUM5"/>
<keyword evidence="1" id="KW-0732">Signal</keyword>
<feature type="chain" id="PRO_5042056650" description="DUF3939 domain-containing protein" evidence="1">
    <location>
        <begin position="24"/>
        <end position="238"/>
    </location>
</feature>
<evidence type="ECO:0000313" key="2">
    <source>
        <dbReference type="EMBL" id="MCU9613714.1"/>
    </source>
</evidence>
<organism evidence="2 3">
    <name type="scientific">Perspicuibacillus lycopersici</name>
    <dbReference type="NCBI Taxonomy" id="1325689"/>
    <lineage>
        <taxon>Bacteria</taxon>
        <taxon>Bacillati</taxon>
        <taxon>Bacillota</taxon>
        <taxon>Bacilli</taxon>
        <taxon>Bacillales</taxon>
        <taxon>Bacillaceae</taxon>
        <taxon>Perspicuibacillus</taxon>
    </lineage>
</organism>
<keyword evidence="3" id="KW-1185">Reference proteome</keyword>
<dbReference type="Proteomes" id="UP001209318">
    <property type="component" value="Unassembled WGS sequence"/>
</dbReference>
<accession>A0AAE3IUM5</accession>
<proteinExistence type="predicted"/>